<protein>
    <submittedName>
        <fullName evidence="1">DUF393 domain-containing protein</fullName>
    </submittedName>
</protein>
<comment type="caution">
    <text evidence="1">The sequence shown here is derived from an EMBL/GenBank/DDBJ whole genome shotgun (WGS) entry which is preliminary data.</text>
</comment>
<dbReference type="Proteomes" id="UP000474159">
    <property type="component" value="Unassembled WGS sequence"/>
</dbReference>
<evidence type="ECO:0000313" key="1">
    <source>
        <dbReference type="EMBL" id="KAB1078240.1"/>
    </source>
</evidence>
<reference evidence="1 2" key="1">
    <citation type="submission" date="2019-09" db="EMBL/GenBank/DDBJ databases">
        <title>YIM 48816 draft genome.</title>
        <authorList>
            <person name="Jiang L."/>
        </authorList>
    </citation>
    <scope>NUCLEOTIDE SEQUENCE [LARGE SCALE GENOMIC DNA]</scope>
    <source>
        <strain evidence="1 2">YIM 48816</strain>
    </source>
</reference>
<name>A0A6L3T0W3_9HYPH</name>
<dbReference type="Pfam" id="PF04134">
    <property type="entry name" value="DCC1-like"/>
    <property type="match status" value="1"/>
</dbReference>
<dbReference type="PANTHER" id="PTHR34290:SF2">
    <property type="entry name" value="OS04G0668800 PROTEIN"/>
    <property type="match status" value="1"/>
</dbReference>
<dbReference type="GO" id="GO:0015035">
    <property type="term" value="F:protein-disulfide reductase activity"/>
    <property type="evidence" value="ECO:0007669"/>
    <property type="project" value="InterPro"/>
</dbReference>
<dbReference type="RefSeq" id="WP_151001180.1">
    <property type="nucleotide sequence ID" value="NZ_BPQY01000409.1"/>
</dbReference>
<organism evidence="1 2">
    <name type="scientific">Methylobacterium soli</name>
    <dbReference type="NCBI Taxonomy" id="553447"/>
    <lineage>
        <taxon>Bacteria</taxon>
        <taxon>Pseudomonadati</taxon>
        <taxon>Pseudomonadota</taxon>
        <taxon>Alphaproteobacteria</taxon>
        <taxon>Hyphomicrobiales</taxon>
        <taxon>Methylobacteriaceae</taxon>
        <taxon>Methylobacterium</taxon>
    </lineage>
</organism>
<keyword evidence="2" id="KW-1185">Reference proteome</keyword>
<dbReference type="EMBL" id="VZZK01000015">
    <property type="protein sequence ID" value="KAB1078240.1"/>
    <property type="molecule type" value="Genomic_DNA"/>
</dbReference>
<gene>
    <name evidence="1" type="ORF">F6X53_15930</name>
</gene>
<proteinExistence type="predicted"/>
<dbReference type="PANTHER" id="PTHR34290">
    <property type="entry name" value="SI:CH73-390P7.2"/>
    <property type="match status" value="1"/>
</dbReference>
<dbReference type="OrthoDB" id="9801773at2"/>
<dbReference type="AlphaFoldDB" id="A0A6L3T0W3"/>
<evidence type="ECO:0000313" key="2">
    <source>
        <dbReference type="Proteomes" id="UP000474159"/>
    </source>
</evidence>
<dbReference type="InterPro" id="IPR044691">
    <property type="entry name" value="DCC1_Trx"/>
</dbReference>
<dbReference type="InterPro" id="IPR007263">
    <property type="entry name" value="DCC1-like"/>
</dbReference>
<accession>A0A6L3T0W3</accession>
<sequence>MEQITVWFDGGCPLCRREIAMMRRLDRRNAINFIDVTGDTNDCPASRADMLAQLHAREDGQMLTGVAAFAAMWRAIPALRPLGLVARSQYVLGVLEKLYLLFLLARPKLQQLARWLEPRGARK</sequence>